<dbReference type="InterPro" id="IPR035965">
    <property type="entry name" value="PAS-like_dom_sf"/>
</dbReference>
<dbReference type="SUPFAM" id="SSF55073">
    <property type="entry name" value="Nucleotide cyclase"/>
    <property type="match status" value="1"/>
</dbReference>
<dbReference type="Gene3D" id="3.30.450.20">
    <property type="entry name" value="PAS domain"/>
    <property type="match status" value="3"/>
</dbReference>
<dbReference type="InterPro" id="IPR052163">
    <property type="entry name" value="DGC-Regulatory_Protein"/>
</dbReference>
<dbReference type="Gene3D" id="3.30.70.270">
    <property type="match status" value="1"/>
</dbReference>
<keyword evidence="1" id="KW-0472">Membrane</keyword>
<gene>
    <name evidence="5" type="ORF">SR858_26210</name>
</gene>
<dbReference type="SMART" id="SM00267">
    <property type="entry name" value="GGDEF"/>
    <property type="match status" value="1"/>
</dbReference>
<dbReference type="NCBIfam" id="TIGR00229">
    <property type="entry name" value="sensory_box"/>
    <property type="match status" value="1"/>
</dbReference>
<dbReference type="CDD" id="cd01949">
    <property type="entry name" value="GGDEF"/>
    <property type="match status" value="1"/>
</dbReference>
<evidence type="ECO:0000259" key="2">
    <source>
        <dbReference type="PROSITE" id="PS50112"/>
    </source>
</evidence>
<organism evidence="5 6">
    <name type="scientific">Duganella zoogloeoides</name>
    <dbReference type="NCBI Taxonomy" id="75659"/>
    <lineage>
        <taxon>Bacteria</taxon>
        <taxon>Pseudomonadati</taxon>
        <taxon>Pseudomonadota</taxon>
        <taxon>Betaproteobacteria</taxon>
        <taxon>Burkholderiales</taxon>
        <taxon>Oxalobacteraceae</taxon>
        <taxon>Telluria group</taxon>
        <taxon>Duganella</taxon>
    </lineage>
</organism>
<evidence type="ECO:0000256" key="1">
    <source>
        <dbReference type="SAM" id="Phobius"/>
    </source>
</evidence>
<accession>A0ABZ0XYM9</accession>
<dbReference type="Proteomes" id="UP001326110">
    <property type="component" value="Chromosome"/>
</dbReference>
<evidence type="ECO:0000259" key="4">
    <source>
        <dbReference type="PROSITE" id="PS50887"/>
    </source>
</evidence>
<feature type="domain" description="PAC" evidence="3">
    <location>
        <begin position="420"/>
        <end position="472"/>
    </location>
</feature>
<keyword evidence="5" id="KW-0808">Transferase</keyword>
<proteinExistence type="predicted"/>
<dbReference type="CDD" id="cd12914">
    <property type="entry name" value="PDC1_DGC_like"/>
    <property type="match status" value="1"/>
</dbReference>
<dbReference type="Pfam" id="PF13426">
    <property type="entry name" value="PAS_9"/>
    <property type="match status" value="1"/>
</dbReference>
<protein>
    <submittedName>
        <fullName evidence="5">Diguanylate cyclase</fullName>
        <ecNumber evidence="5">2.7.7.65</ecNumber>
    </submittedName>
</protein>
<dbReference type="SMART" id="SM00091">
    <property type="entry name" value="PAS"/>
    <property type="match status" value="1"/>
</dbReference>
<dbReference type="PROSITE" id="PS50887">
    <property type="entry name" value="GGDEF"/>
    <property type="match status" value="1"/>
</dbReference>
<feature type="transmembrane region" description="Helical" evidence="1">
    <location>
        <begin position="292"/>
        <end position="314"/>
    </location>
</feature>
<dbReference type="PANTHER" id="PTHR46663:SF3">
    <property type="entry name" value="SLL0267 PROTEIN"/>
    <property type="match status" value="1"/>
</dbReference>
<dbReference type="EC" id="2.7.7.65" evidence="5"/>
<dbReference type="GO" id="GO:0052621">
    <property type="term" value="F:diguanylate cyclase activity"/>
    <property type="evidence" value="ECO:0007669"/>
    <property type="project" value="UniProtKB-EC"/>
</dbReference>
<keyword evidence="1" id="KW-1133">Transmembrane helix</keyword>
<dbReference type="InterPro" id="IPR000160">
    <property type="entry name" value="GGDEF_dom"/>
</dbReference>
<dbReference type="Pfam" id="PF22588">
    <property type="entry name" value="dCache_1_like"/>
    <property type="match status" value="1"/>
</dbReference>
<dbReference type="SUPFAM" id="SSF55785">
    <property type="entry name" value="PYP-like sensor domain (PAS domain)"/>
    <property type="match status" value="1"/>
</dbReference>
<dbReference type="NCBIfam" id="TIGR00254">
    <property type="entry name" value="GGDEF"/>
    <property type="match status" value="1"/>
</dbReference>
<keyword evidence="6" id="KW-1185">Reference proteome</keyword>
<name>A0ABZ0XYM9_9BURK</name>
<feature type="domain" description="GGDEF" evidence="4">
    <location>
        <begin position="504"/>
        <end position="640"/>
    </location>
</feature>
<dbReference type="InterPro" id="IPR029787">
    <property type="entry name" value="Nucleotide_cyclase"/>
</dbReference>
<dbReference type="GeneID" id="43166829"/>
<keyword evidence="5" id="KW-0548">Nucleotidyltransferase</keyword>
<reference evidence="5 6" key="1">
    <citation type="submission" date="2023-11" db="EMBL/GenBank/DDBJ databases">
        <title>MicrobeMod: A computational toolkit for identifying prokaryotic methylation and restriction-modification with nanopore sequencing.</title>
        <authorList>
            <person name="Crits-Christoph A."/>
            <person name="Kang S.C."/>
            <person name="Lee H."/>
            <person name="Ostrov N."/>
        </authorList>
    </citation>
    <scope>NUCLEOTIDE SEQUENCE [LARGE SCALE GENOMIC DNA]</scope>
    <source>
        <strain evidence="5 6">ATCC 25935</strain>
    </source>
</reference>
<dbReference type="InterPro" id="IPR043128">
    <property type="entry name" value="Rev_trsase/Diguanyl_cyclase"/>
</dbReference>
<evidence type="ECO:0000313" key="5">
    <source>
        <dbReference type="EMBL" id="WQH04489.1"/>
    </source>
</evidence>
<dbReference type="EMBL" id="CP140152">
    <property type="protein sequence ID" value="WQH04489.1"/>
    <property type="molecule type" value="Genomic_DNA"/>
</dbReference>
<dbReference type="Pfam" id="PF00990">
    <property type="entry name" value="GGDEF"/>
    <property type="match status" value="1"/>
</dbReference>
<sequence length="653" mass="73658">MPTQPRSPAYLRFRRRLLTGLFLAATLAVTVVITQVRTSYIEREQALQSQTDHYVKAMEAYVANSLQSVDLAMIGFANAIKVLPSTQNPSRAAISDLLSARAANFNVDYWLTFLDTRGNVVATSLDIDVTGQNYAERDYFKIHLDNANGNRPYIGAPVRGKYTGKKLFFVSRRVENAKGEFIGVLLAPLNVERYASVFDNSRFTADISITLFYRDGKIIARAPLFEQSFGRDLSNSELFRHLRNGNTGTYKAVGIIDGLHRTYSYRMFDQFPLVMLVGSSDAEAARQKNRSYLVAGAGLVCLLLLMTAGGMYSLRTYARQEERELRIRALLGESRDMEQKLRANEESMKLSALLFHNIGEAMMVTDAAGRILTVNPAFSLLSGYTEHEVIGRRSYELTAGREGVEFFARMTKTIRETGQWDGEVWHRHKDGTEYLAEIRFDTVHDDFGHPFRYVALLSDVTEKKASEERIWRQANFDGLTGLANRRMFYELLRKEMKKADRAKLPMAILFVDLDRFKEVNDTLGHDKGDLLLKQVAERLTASMRGTDLVARLGGDEFIALLGELRNPADVTRTAREILKQMSTPFDLDGDGAHIAEISSSIGIALYPQDGKDIETLMKNADQAMYGAKESGRNRFQHYASVDNVLDIHKDRCE</sequence>
<dbReference type="RefSeq" id="WP_019924059.1">
    <property type="nucleotide sequence ID" value="NZ_CP140152.1"/>
</dbReference>
<dbReference type="InterPro" id="IPR000014">
    <property type="entry name" value="PAS"/>
</dbReference>
<dbReference type="CDD" id="cd12915">
    <property type="entry name" value="PDC2_DGC_like"/>
    <property type="match status" value="1"/>
</dbReference>
<keyword evidence="1" id="KW-0812">Transmembrane</keyword>
<dbReference type="InterPro" id="IPR054327">
    <property type="entry name" value="His-kinase-like_sensor"/>
</dbReference>
<evidence type="ECO:0000313" key="6">
    <source>
        <dbReference type="Proteomes" id="UP001326110"/>
    </source>
</evidence>
<dbReference type="PROSITE" id="PS50112">
    <property type="entry name" value="PAS"/>
    <property type="match status" value="1"/>
</dbReference>
<dbReference type="PROSITE" id="PS50113">
    <property type="entry name" value="PAC"/>
    <property type="match status" value="1"/>
</dbReference>
<feature type="domain" description="PAS" evidence="2">
    <location>
        <begin position="347"/>
        <end position="392"/>
    </location>
</feature>
<dbReference type="PANTHER" id="PTHR46663">
    <property type="entry name" value="DIGUANYLATE CYCLASE DGCT-RELATED"/>
    <property type="match status" value="1"/>
</dbReference>
<dbReference type="InterPro" id="IPR000700">
    <property type="entry name" value="PAS-assoc_C"/>
</dbReference>
<dbReference type="CDD" id="cd00130">
    <property type="entry name" value="PAS"/>
    <property type="match status" value="1"/>
</dbReference>
<evidence type="ECO:0000259" key="3">
    <source>
        <dbReference type="PROSITE" id="PS50113"/>
    </source>
</evidence>